<protein>
    <submittedName>
        <fullName evidence="1">Uncharacterized protein</fullName>
    </submittedName>
</protein>
<dbReference type="EMBL" id="WHJF01000187">
    <property type="protein sequence ID" value="NHZ66878.1"/>
    <property type="molecule type" value="Genomic_DNA"/>
</dbReference>
<organism evidence="1 2">
    <name type="scientific">Massilia genomosp. 1</name>
    <dbReference type="NCBI Taxonomy" id="2609280"/>
    <lineage>
        <taxon>Bacteria</taxon>
        <taxon>Pseudomonadati</taxon>
        <taxon>Pseudomonadota</taxon>
        <taxon>Betaproteobacteria</taxon>
        <taxon>Burkholderiales</taxon>
        <taxon>Oxalobacteraceae</taxon>
        <taxon>Telluria group</taxon>
        <taxon>Massilia</taxon>
    </lineage>
</organism>
<dbReference type="Proteomes" id="UP000610594">
    <property type="component" value="Unassembled WGS sequence"/>
</dbReference>
<keyword evidence="2" id="KW-1185">Reference proteome</keyword>
<evidence type="ECO:0000313" key="1">
    <source>
        <dbReference type="EMBL" id="NHZ66878.1"/>
    </source>
</evidence>
<name>A0ABX0MW07_9BURK</name>
<gene>
    <name evidence="1" type="ORF">F1735_32150</name>
</gene>
<proteinExistence type="predicted"/>
<reference evidence="1 2" key="1">
    <citation type="submission" date="2019-10" db="EMBL/GenBank/DDBJ databases">
        <title>Taxonomy of Antarctic Massilia spp.: description of Massilia rubra sp. nov., Massilia aquatica sp. nov., Massilia mucilaginosa sp. nov., Massilia frigida sp. nov. isolated from streams, lakes and regoliths.</title>
        <authorList>
            <person name="Holochova P."/>
            <person name="Sedlacek I."/>
            <person name="Kralova S."/>
            <person name="Maslanova I."/>
            <person name="Busse H.-J."/>
            <person name="Stankova E."/>
            <person name="Vrbovska V."/>
            <person name="Kovarovic V."/>
            <person name="Bartak M."/>
            <person name="Svec P."/>
            <person name="Pantucek R."/>
        </authorList>
    </citation>
    <scope>NUCLEOTIDE SEQUENCE [LARGE SCALE GENOMIC DNA]</scope>
    <source>
        <strain evidence="1 2">CCM 8694</strain>
    </source>
</reference>
<dbReference type="RefSeq" id="WP_167240931.1">
    <property type="nucleotide sequence ID" value="NZ_WHJF01000187.1"/>
</dbReference>
<evidence type="ECO:0000313" key="2">
    <source>
        <dbReference type="Proteomes" id="UP000610594"/>
    </source>
</evidence>
<accession>A0ABX0MW07</accession>
<comment type="caution">
    <text evidence="1">The sequence shown here is derived from an EMBL/GenBank/DDBJ whole genome shotgun (WGS) entry which is preliminary data.</text>
</comment>
<sequence>MKSIKRKLVKVNEQTGDYAEVDKVRLKRETHELMNFIQTNIAQSKDKYGVWTSLVPLCRAVLAETISLPVPFFELPLRYESREGLLDADFDELLCGFTLTISGTAREILDEVVIDGVRYMYADFEE</sequence>